<dbReference type="Proteomes" id="UP000604046">
    <property type="component" value="Unassembled WGS sequence"/>
</dbReference>
<evidence type="ECO:0000256" key="5">
    <source>
        <dbReference type="ARBA" id="ARBA00022737"/>
    </source>
</evidence>
<evidence type="ECO:0000256" key="1">
    <source>
        <dbReference type="ARBA" id="ARBA00004240"/>
    </source>
</evidence>
<evidence type="ECO:0000256" key="7">
    <source>
        <dbReference type="ARBA" id="ARBA00022892"/>
    </source>
</evidence>
<dbReference type="Pfam" id="PF00106">
    <property type="entry name" value="adh_short"/>
    <property type="match status" value="1"/>
</dbReference>
<dbReference type="Pfam" id="PF00400">
    <property type="entry name" value="WD40"/>
    <property type="match status" value="1"/>
</dbReference>
<keyword evidence="6" id="KW-0256">Endoplasmic reticulum</keyword>
<name>A0A812MK60_9DINO</name>
<gene>
    <name evidence="11" type="primary">SEC31B</name>
    <name evidence="11" type="ORF">SNAT2548_LOCUS14123</name>
</gene>
<comment type="caution">
    <text evidence="11">The sequence shown here is derived from an EMBL/GenBank/DDBJ whole genome shotgun (WGS) entry which is preliminary data.</text>
</comment>
<dbReference type="InterPro" id="IPR040251">
    <property type="entry name" value="SEC31-like"/>
</dbReference>
<evidence type="ECO:0000259" key="10">
    <source>
        <dbReference type="Pfam" id="PF00557"/>
    </source>
</evidence>
<dbReference type="InterPro" id="IPR002347">
    <property type="entry name" value="SDR_fam"/>
</dbReference>
<dbReference type="SUPFAM" id="SSF51735">
    <property type="entry name" value="NAD(P)-binding Rossmann-fold domains"/>
    <property type="match status" value="1"/>
</dbReference>
<dbReference type="InterPro" id="IPR036291">
    <property type="entry name" value="NAD(P)-bd_dom_sf"/>
</dbReference>
<sequence>MAPSRKGTGDTWLWLRHLALGVCISLFLAEVTGVALLSDWMLLHRVLNSTPASAYFFLILSLLPAPLTLCVVRTLAVAAVCFVVLAQLLDGADLPQLPSGPVSPGCRADGSGYALVTGASSGIGQDIAKELLNLTSCNLVLVARRKDRLQRFAAAHSTARRAVEVVSMDLAQEGAAQELHNILAASELAEKIDVLVLNAGAALPGSFVDADMDALTSSVQLNMVSPMQLARLVGKDMQVRSQLDVQEHQRHKKIGHIVLVSSIVSMSPGTPHVAVYGASKAFLTSLGRSLHHELAPAGIGVTVSMPGATSTEFSSVMGEEPSLIFRIPTMVSPSQQVARETVLAMLRQDGEHVVGYNNWLYVAVGPLLPTSVARHVSELAFRPVSHAQDLLGRVAQFAASPLWDLDLLLLTEPENIFYLTGYQTVGEPQEVTNATCRSNLSQQNLHVYADYESGMDKARLLGWKLCDASPLVPGLRLVKSAAELAVLRRAARVCAAGEYPAYPPFVCAGQNGCLGHYTGSHSSRLREGEVLFLEVGGCFERYHAAMMRTCYVGTKLPDILAKAEALVAKAMEAAMTDMKPGVSAREVDAKARATLEGLAPAGTMSLRSGYSIGIGFYTDWGEAEFFKMDPGSEQKLQENMVIHLIPQLRGFKFKGMAESDSEADLPRKIHLIPPPAERAFGPEQATPLVKVSDSFPGVVDVYVKDELLGGASVIQKLYQERFGVTTFVTATDGNHGRGVAWAARITDMNYDSTVELAFQQGREKGWIVLQDTTAPGYTEIPEWIMQGYTAMVDESLESMPKPSHMGVGSMAAAVVGYFAARYREDCPTFLVIEPWNAACGFASAQAGEMRSVDGDLETMVGLGPDSVVLLINTEGATDPENYELQLTLPDVNGPELLEAVLGNTQKACARGVGGPGNCRDGTTRMSQPLKQIQRTATVAWCPAEAAPTLLALGSSAHSAASALGGASGSDASLEFVSFDAGRSGADMEVQAAVRTEGGRRFSTISWGKLGIDGACPYGLLAGGLQDGVVSLWNPHSILSSNGQDSGLVHSQPVHKGEVHCVEFHPLKSNLMATCGSDSEVKIVNVENPSAPSIFEPSNTNKHQGSEVLCCAWNRIVPHILCSCSNTGATVVWDLKQKKEVITFQDPAGRLRCASVAWHPEVPTQLLLCYDDDRQPSIQMWDLRNCQYPFKETAPHTKGVLGVAWNQRHGTQQMDPNLILSCGKDNRLICTSIASGSPETWCDLSAQQNSFEVQWAPHKPSLFSAASYNGTDAASAKIAQVNIYSVQQQQSSGNRYCPRWYRKSCGACFGFGGKLLSFGAKAP</sequence>
<dbReference type="InterPro" id="IPR036322">
    <property type="entry name" value="WD40_repeat_dom_sf"/>
</dbReference>
<dbReference type="Gene3D" id="3.40.50.1100">
    <property type="match status" value="1"/>
</dbReference>
<keyword evidence="4" id="KW-0853">WD repeat</keyword>
<dbReference type="InterPro" id="IPR000994">
    <property type="entry name" value="Pept_M24"/>
</dbReference>
<accession>A0A812MK60</accession>
<keyword evidence="9" id="KW-0812">Transmembrane</keyword>
<evidence type="ECO:0000313" key="11">
    <source>
        <dbReference type="EMBL" id="CAE7266700.1"/>
    </source>
</evidence>
<evidence type="ECO:0000256" key="9">
    <source>
        <dbReference type="SAM" id="Phobius"/>
    </source>
</evidence>
<dbReference type="SUPFAM" id="SSF55920">
    <property type="entry name" value="Creatinase/aminopeptidase"/>
    <property type="match status" value="1"/>
</dbReference>
<keyword evidence="8" id="KW-0653">Protein transport</keyword>
<dbReference type="CDD" id="cd05233">
    <property type="entry name" value="SDR_c"/>
    <property type="match status" value="1"/>
</dbReference>
<evidence type="ECO:0000256" key="8">
    <source>
        <dbReference type="ARBA" id="ARBA00022927"/>
    </source>
</evidence>
<dbReference type="GO" id="GO:0030127">
    <property type="term" value="C:COPII vesicle coat"/>
    <property type="evidence" value="ECO:0007669"/>
    <property type="project" value="TreeGrafter"/>
</dbReference>
<protein>
    <submittedName>
        <fullName evidence="11">SEC31B protein</fullName>
    </submittedName>
</protein>
<keyword evidence="7" id="KW-0931">ER-Golgi transport</keyword>
<dbReference type="PROSITE" id="PS00061">
    <property type="entry name" value="ADH_SHORT"/>
    <property type="match status" value="1"/>
</dbReference>
<dbReference type="Pfam" id="PF00557">
    <property type="entry name" value="Peptidase_M24"/>
    <property type="match status" value="1"/>
</dbReference>
<comment type="similarity">
    <text evidence="2">Belongs to the WD repeat SEC31 family.</text>
</comment>
<dbReference type="InterPro" id="IPR001680">
    <property type="entry name" value="WD40_rpt"/>
</dbReference>
<organism evidence="11 12">
    <name type="scientific">Symbiodinium natans</name>
    <dbReference type="NCBI Taxonomy" id="878477"/>
    <lineage>
        <taxon>Eukaryota</taxon>
        <taxon>Sar</taxon>
        <taxon>Alveolata</taxon>
        <taxon>Dinophyceae</taxon>
        <taxon>Suessiales</taxon>
        <taxon>Symbiodiniaceae</taxon>
        <taxon>Symbiodinium</taxon>
    </lineage>
</organism>
<dbReference type="Gene3D" id="3.90.230.10">
    <property type="entry name" value="Creatinase/methionine aminopeptidase superfamily"/>
    <property type="match status" value="1"/>
</dbReference>
<dbReference type="PANTHER" id="PTHR13923">
    <property type="entry name" value="SEC31-RELATED PROTEIN"/>
    <property type="match status" value="1"/>
</dbReference>
<reference evidence="11" key="1">
    <citation type="submission" date="2021-02" db="EMBL/GenBank/DDBJ databases">
        <authorList>
            <person name="Dougan E. K."/>
            <person name="Rhodes N."/>
            <person name="Thang M."/>
            <person name="Chan C."/>
        </authorList>
    </citation>
    <scope>NUCLEOTIDE SEQUENCE</scope>
</reference>
<dbReference type="GO" id="GO:0007029">
    <property type="term" value="P:endoplasmic reticulum organization"/>
    <property type="evidence" value="ECO:0007669"/>
    <property type="project" value="TreeGrafter"/>
</dbReference>
<dbReference type="OrthoDB" id="341484at2759"/>
<feature type="transmembrane region" description="Helical" evidence="9">
    <location>
        <begin position="55"/>
        <end position="88"/>
    </location>
</feature>
<keyword evidence="5" id="KW-0677">Repeat</keyword>
<dbReference type="SMART" id="SM00320">
    <property type="entry name" value="WD40"/>
    <property type="match status" value="4"/>
</dbReference>
<dbReference type="Gene3D" id="3.40.50.720">
    <property type="entry name" value="NAD(P)-binding Rossmann-like Domain"/>
    <property type="match status" value="1"/>
</dbReference>
<dbReference type="PANTHER" id="PTHR13923:SF11">
    <property type="entry name" value="SECRETORY 31, ISOFORM D"/>
    <property type="match status" value="1"/>
</dbReference>
<evidence type="ECO:0000256" key="6">
    <source>
        <dbReference type="ARBA" id="ARBA00022824"/>
    </source>
</evidence>
<dbReference type="GO" id="GO:0015031">
    <property type="term" value="P:protein transport"/>
    <property type="evidence" value="ECO:0007669"/>
    <property type="project" value="UniProtKB-KW"/>
</dbReference>
<comment type="subcellular location">
    <subcellularLocation>
        <location evidence="1">Endoplasmic reticulum</location>
    </subcellularLocation>
</comment>
<keyword evidence="12" id="KW-1185">Reference proteome</keyword>
<dbReference type="InterPro" id="IPR020904">
    <property type="entry name" value="Sc_DH/Rdtase_CS"/>
</dbReference>
<dbReference type="PRINTS" id="PR00081">
    <property type="entry name" value="GDHRDH"/>
</dbReference>
<dbReference type="EMBL" id="CAJNDS010001591">
    <property type="protein sequence ID" value="CAE7266700.1"/>
    <property type="molecule type" value="Genomic_DNA"/>
</dbReference>
<evidence type="ECO:0000256" key="2">
    <source>
        <dbReference type="ARBA" id="ARBA00009358"/>
    </source>
</evidence>
<dbReference type="InterPro" id="IPR036052">
    <property type="entry name" value="TrpB-like_PALP_sf"/>
</dbReference>
<dbReference type="GO" id="GO:0070971">
    <property type="term" value="C:endoplasmic reticulum exit site"/>
    <property type="evidence" value="ECO:0007669"/>
    <property type="project" value="TreeGrafter"/>
</dbReference>
<keyword evidence="9" id="KW-0472">Membrane</keyword>
<evidence type="ECO:0000256" key="3">
    <source>
        <dbReference type="ARBA" id="ARBA00022448"/>
    </source>
</evidence>
<dbReference type="InterPro" id="IPR036005">
    <property type="entry name" value="Creatinase/aminopeptidase-like"/>
</dbReference>
<dbReference type="GO" id="GO:0090110">
    <property type="term" value="P:COPII-coated vesicle cargo loading"/>
    <property type="evidence" value="ECO:0007669"/>
    <property type="project" value="TreeGrafter"/>
</dbReference>
<evidence type="ECO:0000313" key="12">
    <source>
        <dbReference type="Proteomes" id="UP000604046"/>
    </source>
</evidence>
<dbReference type="InterPro" id="IPR015943">
    <property type="entry name" value="WD40/YVTN_repeat-like_dom_sf"/>
</dbReference>
<dbReference type="CDD" id="cd01066">
    <property type="entry name" value="APP_MetAP"/>
    <property type="match status" value="1"/>
</dbReference>
<dbReference type="SUPFAM" id="SSF50978">
    <property type="entry name" value="WD40 repeat-like"/>
    <property type="match status" value="1"/>
</dbReference>
<proteinExistence type="inferred from homology"/>
<dbReference type="GO" id="GO:0005198">
    <property type="term" value="F:structural molecule activity"/>
    <property type="evidence" value="ECO:0007669"/>
    <property type="project" value="TreeGrafter"/>
</dbReference>
<evidence type="ECO:0000256" key="4">
    <source>
        <dbReference type="ARBA" id="ARBA00022574"/>
    </source>
</evidence>
<dbReference type="SUPFAM" id="SSF53686">
    <property type="entry name" value="Tryptophan synthase beta subunit-like PLP-dependent enzymes"/>
    <property type="match status" value="1"/>
</dbReference>
<keyword evidence="9" id="KW-1133">Transmembrane helix</keyword>
<keyword evidence="3" id="KW-0813">Transport</keyword>
<feature type="domain" description="Peptidase M24" evidence="10">
    <location>
        <begin position="481"/>
        <end position="649"/>
    </location>
</feature>
<feature type="transmembrane region" description="Helical" evidence="9">
    <location>
        <begin position="18"/>
        <end position="43"/>
    </location>
</feature>
<dbReference type="Gene3D" id="2.130.10.10">
    <property type="entry name" value="YVTN repeat-like/Quinoprotein amine dehydrogenase"/>
    <property type="match status" value="1"/>
</dbReference>